<dbReference type="EMBL" id="CP019697">
    <property type="protein sequence ID" value="AQS50503.1"/>
    <property type="molecule type" value="Genomic_DNA"/>
</dbReference>
<protein>
    <recommendedName>
        <fullName evidence="1">Glutamine amidotransferase domain-containing protein</fullName>
    </recommendedName>
</protein>
<organism evidence="2 3">
    <name type="scientific">Paenalcaligenes hominis</name>
    <dbReference type="NCBI Taxonomy" id="643674"/>
    <lineage>
        <taxon>Bacteria</taxon>
        <taxon>Pseudomonadati</taxon>
        <taxon>Pseudomonadota</taxon>
        <taxon>Betaproteobacteria</taxon>
        <taxon>Burkholderiales</taxon>
        <taxon>Alcaligenaceae</taxon>
        <taxon>Paenalcaligenes</taxon>
    </lineage>
</organism>
<dbReference type="STRING" id="643674.PAEH1_01220"/>
<dbReference type="OrthoDB" id="9813383at2"/>
<dbReference type="PROSITE" id="PS51273">
    <property type="entry name" value="GATASE_TYPE_1"/>
    <property type="match status" value="1"/>
</dbReference>
<dbReference type="GO" id="GO:0005829">
    <property type="term" value="C:cytosol"/>
    <property type="evidence" value="ECO:0007669"/>
    <property type="project" value="TreeGrafter"/>
</dbReference>
<dbReference type="CDD" id="cd01741">
    <property type="entry name" value="GATase1_1"/>
    <property type="match status" value="1"/>
</dbReference>
<dbReference type="InterPro" id="IPR044992">
    <property type="entry name" value="ChyE-like"/>
</dbReference>
<feature type="domain" description="Glutamine amidotransferase" evidence="1">
    <location>
        <begin position="27"/>
        <end position="184"/>
    </location>
</feature>
<dbReference type="Proteomes" id="UP000189369">
    <property type="component" value="Chromosome"/>
</dbReference>
<dbReference type="Gene3D" id="3.40.50.880">
    <property type="match status" value="1"/>
</dbReference>
<dbReference type="SUPFAM" id="SSF52317">
    <property type="entry name" value="Class I glutamine amidotransferase-like"/>
    <property type="match status" value="1"/>
</dbReference>
<reference evidence="2 3" key="1">
    <citation type="submission" date="2017-01" db="EMBL/GenBank/DDBJ databases">
        <title>Complete Genome Sequence of Paenalcaligenes hominis, Isolated from a paraplegic Patient with neurogenic bladder.</title>
        <authorList>
            <person name="Mukhopadhyay R."/>
            <person name="Joaquin J."/>
            <person name="Hogue R."/>
            <person name="Kilaru A."/>
            <person name="Jospin G."/>
            <person name="Mars K."/>
            <person name="Eisen J.A."/>
            <person name="Chaturvedi V."/>
        </authorList>
    </citation>
    <scope>NUCLEOTIDE SEQUENCE [LARGE SCALE GENOMIC DNA]</scope>
    <source>
        <strain evidence="2 3">15S00501</strain>
    </source>
</reference>
<gene>
    <name evidence="2" type="ORF">PAEH1_01220</name>
</gene>
<dbReference type="InterPro" id="IPR017926">
    <property type="entry name" value="GATASE"/>
</dbReference>
<proteinExistence type="predicted"/>
<dbReference type="KEGG" id="phn:PAEH1_01220"/>
<dbReference type="AlphaFoldDB" id="A0A1U9JXG9"/>
<evidence type="ECO:0000259" key="1">
    <source>
        <dbReference type="Pfam" id="PF00117"/>
    </source>
</evidence>
<name>A0A1U9JXG9_9BURK</name>
<dbReference type="PANTHER" id="PTHR42695:SF5">
    <property type="entry name" value="GLUTAMINE AMIDOTRANSFERASE YLR126C-RELATED"/>
    <property type="match status" value="1"/>
</dbReference>
<evidence type="ECO:0000313" key="3">
    <source>
        <dbReference type="Proteomes" id="UP000189369"/>
    </source>
</evidence>
<dbReference type="PANTHER" id="PTHR42695">
    <property type="entry name" value="GLUTAMINE AMIDOTRANSFERASE YLR126C-RELATED"/>
    <property type="match status" value="1"/>
</dbReference>
<sequence length="247" mass="27339">MANSSKPVLIIQHTTVGHPGAVLSILDELNVTWDLVALNQGDTLPTAITPYSGLILMGGRMSANDDLEWIRTEMDLVQQARAQDIPIAGHCLGSQIMSKALGAQIKKNAYKEIGWQPINVVALDKVHDWFGALAEPCFVFQWHGDTFSLPDGAELLLSSEACANQAYVMDDKHIAMQFHLEMTPLLITVSVESNGNELEKEQAAGNKYVSTKQAIVNDTPRYLPPMHAMLRCVYTRWVKNLKLSLQK</sequence>
<accession>A0A1U9JXG9</accession>
<dbReference type="InterPro" id="IPR029062">
    <property type="entry name" value="Class_I_gatase-like"/>
</dbReference>
<dbReference type="Pfam" id="PF00117">
    <property type="entry name" value="GATase"/>
    <property type="match status" value="1"/>
</dbReference>
<evidence type="ECO:0000313" key="2">
    <source>
        <dbReference type="EMBL" id="AQS50503.1"/>
    </source>
</evidence>